<proteinExistence type="predicted"/>
<reference evidence="2 3" key="1">
    <citation type="journal article" date="2015" name="Nature">
        <title>rRNA introns, odd ribosomes, and small enigmatic genomes across a large radiation of phyla.</title>
        <authorList>
            <person name="Brown C.T."/>
            <person name="Hug L.A."/>
            <person name="Thomas B.C."/>
            <person name="Sharon I."/>
            <person name="Castelle C.J."/>
            <person name="Singh A."/>
            <person name="Wilkins M.J."/>
            <person name="Williams K.H."/>
            <person name="Banfield J.F."/>
        </authorList>
    </citation>
    <scope>NUCLEOTIDE SEQUENCE [LARGE SCALE GENOMIC DNA]</scope>
</reference>
<dbReference type="Pfam" id="PF00550">
    <property type="entry name" value="PP-binding"/>
    <property type="match status" value="1"/>
</dbReference>
<gene>
    <name evidence="2" type="ORF">UW63_C0017G0003</name>
</gene>
<dbReference type="EMBL" id="LCJB01000017">
    <property type="protein sequence ID" value="KKT71403.1"/>
    <property type="molecule type" value="Genomic_DNA"/>
</dbReference>
<dbReference type="Proteomes" id="UP000034154">
    <property type="component" value="Unassembled WGS sequence"/>
</dbReference>
<dbReference type="InterPro" id="IPR009081">
    <property type="entry name" value="PP-bd_ACP"/>
</dbReference>
<feature type="domain" description="Carrier" evidence="1">
    <location>
        <begin position="4"/>
        <end position="84"/>
    </location>
</feature>
<evidence type="ECO:0000313" key="3">
    <source>
        <dbReference type="Proteomes" id="UP000034154"/>
    </source>
</evidence>
<dbReference type="InterPro" id="IPR036736">
    <property type="entry name" value="ACP-like_sf"/>
</dbReference>
<name>A0A0G1JJ25_9BACT</name>
<organism evidence="2 3">
    <name type="scientific">Candidatus Uhrbacteria bacterium GW2011_GWF2_44_350</name>
    <dbReference type="NCBI Taxonomy" id="1619000"/>
    <lineage>
        <taxon>Bacteria</taxon>
        <taxon>Candidatus Uhriibacteriota</taxon>
    </lineage>
</organism>
<comment type="caution">
    <text evidence="2">The sequence shown here is derived from an EMBL/GenBank/DDBJ whole genome shotgun (WGS) entry which is preliminary data.</text>
</comment>
<dbReference type="Gene3D" id="1.10.1200.10">
    <property type="entry name" value="ACP-like"/>
    <property type="match status" value="1"/>
</dbReference>
<dbReference type="PROSITE" id="PS50075">
    <property type="entry name" value="CARRIER"/>
    <property type="match status" value="1"/>
</dbReference>
<evidence type="ECO:0000259" key="1">
    <source>
        <dbReference type="PROSITE" id="PS50075"/>
    </source>
</evidence>
<dbReference type="AlphaFoldDB" id="A0A0G1JJ25"/>
<evidence type="ECO:0000313" key="2">
    <source>
        <dbReference type="EMBL" id="KKT71403.1"/>
    </source>
</evidence>
<protein>
    <submittedName>
        <fullName evidence="2">Phosphopantetheine-binding protein</fullName>
    </submittedName>
</protein>
<dbReference type="SUPFAM" id="SSF47336">
    <property type="entry name" value="ACP-like"/>
    <property type="match status" value="1"/>
</dbReference>
<accession>A0A0G1JJ25</accession>
<sequence length="89" mass="9871">MTRQKLVVELIELICTTLHLEDDKDFKIIETTGLFTDIGIDSLDEADLAMAIEERFGISVRTDEIPKASETTVSNLVDLVMAKLATKTS</sequence>